<sequence>MDGIIPYPPIALTAIAAGWVGSSKTDSHVKRTNE</sequence>
<dbReference type="Proteomes" id="UP000232491">
    <property type="component" value="Chromosome"/>
</dbReference>
<accession>A0A2K9BDK5</accession>
<protein>
    <submittedName>
        <fullName evidence="1">Uncharacterized protein</fullName>
    </submittedName>
</protein>
<evidence type="ECO:0000313" key="1">
    <source>
        <dbReference type="EMBL" id="AUE03101.1"/>
    </source>
</evidence>
<dbReference type="EMBL" id="CP021558">
    <property type="protein sequence ID" value="AUE03101.1"/>
    <property type="molecule type" value="Genomic_DNA"/>
</dbReference>
<organism evidence="1 2">
    <name type="scientific">Bifidobacterium breve</name>
    <dbReference type="NCBI Taxonomy" id="1685"/>
    <lineage>
        <taxon>Bacteria</taxon>
        <taxon>Bacillati</taxon>
        <taxon>Actinomycetota</taxon>
        <taxon>Actinomycetes</taxon>
        <taxon>Bifidobacteriales</taxon>
        <taxon>Bifidobacteriaceae</taxon>
        <taxon>Bifidobacterium</taxon>
    </lineage>
</organism>
<proteinExistence type="predicted"/>
<reference evidence="1 2" key="1">
    <citation type="submission" date="2017-05" db="EMBL/GenBank/DDBJ databases">
        <title>Comparative genomics and methylome analysis of the gut commensal Bifidobacterium breve.</title>
        <authorList>
            <person name="Bottacini F."/>
            <person name="Morrissey R."/>
            <person name="Roberts R.J."/>
            <person name="James K."/>
            <person name="van Breen J."/>
            <person name="Egan M."/>
            <person name="Lambert J."/>
            <person name="van Limpt K."/>
            <person name="Stanton C."/>
            <person name="Knol J."/>
            <person name="O' Connell Motherway M."/>
            <person name="van Sinderen D."/>
        </authorList>
    </citation>
    <scope>NUCLEOTIDE SEQUENCE [LARGE SCALE GENOMIC DNA]</scope>
    <source>
        <strain evidence="1 2">215W447a</strain>
    </source>
</reference>
<name>A0A2K9BDK5_BIFBR</name>
<dbReference type="AlphaFoldDB" id="A0A2K9BDK5"/>
<evidence type="ECO:0000313" key="2">
    <source>
        <dbReference type="Proteomes" id="UP000232491"/>
    </source>
</evidence>
<gene>
    <name evidence="1" type="ORF">BB215W447A_1083</name>
</gene>